<evidence type="ECO:0000256" key="3">
    <source>
        <dbReference type="ARBA" id="ARBA00022553"/>
    </source>
</evidence>
<dbReference type="AlphaFoldDB" id="A0A4P2Q4B3"/>
<dbReference type="SUPFAM" id="SSF46894">
    <property type="entry name" value="C-terminal effector domain of the bipartite response regulators"/>
    <property type="match status" value="1"/>
</dbReference>
<dbReference type="CDD" id="cd00383">
    <property type="entry name" value="trans_reg_C"/>
    <property type="match status" value="1"/>
</dbReference>
<dbReference type="FunFam" id="3.40.50.2300:FF:000001">
    <property type="entry name" value="DNA-binding response regulator PhoB"/>
    <property type="match status" value="1"/>
</dbReference>
<dbReference type="PANTHER" id="PTHR48111:SF39">
    <property type="entry name" value="TRANSCRIPTIONAL REGULATORY PROTEIN CPXR"/>
    <property type="match status" value="1"/>
</dbReference>
<keyword evidence="3 8" id="KW-0597">Phosphoprotein</keyword>
<evidence type="ECO:0000313" key="13">
    <source>
        <dbReference type="Proteomes" id="UP000295781"/>
    </source>
</evidence>
<dbReference type="Gene3D" id="1.10.10.10">
    <property type="entry name" value="Winged helix-like DNA-binding domain superfamily/Winged helix DNA-binding domain"/>
    <property type="match status" value="1"/>
</dbReference>
<keyword evidence="2" id="KW-0963">Cytoplasm</keyword>
<dbReference type="GO" id="GO:0032993">
    <property type="term" value="C:protein-DNA complex"/>
    <property type="evidence" value="ECO:0007669"/>
    <property type="project" value="TreeGrafter"/>
</dbReference>
<dbReference type="Gene3D" id="6.10.250.690">
    <property type="match status" value="1"/>
</dbReference>
<evidence type="ECO:0000313" key="12">
    <source>
        <dbReference type="EMBL" id="AUX24011.1"/>
    </source>
</evidence>
<dbReference type="Proteomes" id="UP000295781">
    <property type="component" value="Chromosome"/>
</dbReference>
<feature type="domain" description="OmpR/PhoB-type" evidence="11">
    <location>
        <begin position="134"/>
        <end position="233"/>
    </location>
</feature>
<dbReference type="Pfam" id="PF00072">
    <property type="entry name" value="Response_reg"/>
    <property type="match status" value="1"/>
</dbReference>
<evidence type="ECO:0000256" key="6">
    <source>
        <dbReference type="ARBA" id="ARBA00023125"/>
    </source>
</evidence>
<accession>A0A4P2Q4B3</accession>
<dbReference type="GO" id="GO:0000976">
    <property type="term" value="F:transcription cis-regulatory region binding"/>
    <property type="evidence" value="ECO:0007669"/>
    <property type="project" value="TreeGrafter"/>
</dbReference>
<evidence type="ECO:0000256" key="2">
    <source>
        <dbReference type="ARBA" id="ARBA00022490"/>
    </source>
</evidence>
<dbReference type="InterPro" id="IPR001789">
    <property type="entry name" value="Sig_transdc_resp-reg_receiver"/>
</dbReference>
<protein>
    <submittedName>
        <fullName evidence="12">Transcriptional regulator</fullName>
    </submittedName>
</protein>
<evidence type="ECO:0000256" key="9">
    <source>
        <dbReference type="PROSITE-ProRule" id="PRU01091"/>
    </source>
</evidence>
<dbReference type="PROSITE" id="PS51755">
    <property type="entry name" value="OMPR_PHOB"/>
    <property type="match status" value="1"/>
</dbReference>
<comment type="subcellular location">
    <subcellularLocation>
        <location evidence="1">Cytoplasm</location>
    </subcellularLocation>
</comment>
<reference evidence="12 13" key="1">
    <citation type="submission" date="2015-09" db="EMBL/GenBank/DDBJ databases">
        <title>Sorangium comparison.</title>
        <authorList>
            <person name="Zaburannyi N."/>
            <person name="Bunk B."/>
            <person name="Overmann J."/>
            <person name="Mueller R."/>
        </authorList>
    </citation>
    <scope>NUCLEOTIDE SEQUENCE [LARGE SCALE GENOMIC DNA]</scope>
    <source>
        <strain evidence="12 13">So ceGT47</strain>
    </source>
</reference>
<evidence type="ECO:0000259" key="10">
    <source>
        <dbReference type="PROSITE" id="PS50110"/>
    </source>
</evidence>
<dbReference type="InterPro" id="IPR001867">
    <property type="entry name" value="OmpR/PhoB-type_DNA-bd"/>
</dbReference>
<name>A0A4P2Q4B3_SORCE</name>
<feature type="modified residue" description="4-aspartylphosphate" evidence="8">
    <location>
        <position position="55"/>
    </location>
</feature>
<keyword evidence="5" id="KW-0805">Transcription regulation</keyword>
<evidence type="ECO:0000256" key="1">
    <source>
        <dbReference type="ARBA" id="ARBA00004496"/>
    </source>
</evidence>
<evidence type="ECO:0000256" key="5">
    <source>
        <dbReference type="ARBA" id="ARBA00023015"/>
    </source>
</evidence>
<dbReference type="SMART" id="SM00862">
    <property type="entry name" value="Trans_reg_C"/>
    <property type="match status" value="1"/>
</dbReference>
<organism evidence="12 13">
    <name type="scientific">Sorangium cellulosum</name>
    <name type="common">Polyangium cellulosum</name>
    <dbReference type="NCBI Taxonomy" id="56"/>
    <lineage>
        <taxon>Bacteria</taxon>
        <taxon>Pseudomonadati</taxon>
        <taxon>Myxococcota</taxon>
        <taxon>Polyangia</taxon>
        <taxon>Polyangiales</taxon>
        <taxon>Polyangiaceae</taxon>
        <taxon>Sorangium</taxon>
    </lineage>
</organism>
<gene>
    <name evidence="12" type="primary">ompR</name>
    <name evidence="12" type="ORF">SOCEGT47_045420</name>
</gene>
<dbReference type="InterPro" id="IPR011006">
    <property type="entry name" value="CheY-like_superfamily"/>
</dbReference>
<dbReference type="RefSeq" id="WP_129349597.1">
    <property type="nucleotide sequence ID" value="NZ_CP012670.1"/>
</dbReference>
<dbReference type="InterPro" id="IPR016032">
    <property type="entry name" value="Sig_transdc_resp-reg_C-effctor"/>
</dbReference>
<evidence type="ECO:0000256" key="7">
    <source>
        <dbReference type="ARBA" id="ARBA00023163"/>
    </source>
</evidence>
<dbReference type="Pfam" id="PF00486">
    <property type="entry name" value="Trans_reg_C"/>
    <property type="match status" value="1"/>
</dbReference>
<dbReference type="PANTHER" id="PTHR48111">
    <property type="entry name" value="REGULATOR OF RPOS"/>
    <property type="match status" value="1"/>
</dbReference>
<feature type="DNA-binding region" description="OmpR/PhoB-type" evidence="9">
    <location>
        <begin position="134"/>
        <end position="233"/>
    </location>
</feature>
<dbReference type="InterPro" id="IPR039420">
    <property type="entry name" value="WalR-like"/>
</dbReference>
<dbReference type="Gene3D" id="3.40.50.2300">
    <property type="match status" value="1"/>
</dbReference>
<sequence length="236" mass="25886">MADPAQILVIDDDAELCELLAELLGQEGYAVESARDAATGLARAQERAFTLVVLDVMLPGMNGFEVLTRLRQSSRVPVLMLTARGEDVDRIVGLEMGADDYLPKPFNPRELVARVRALHRRAMATAAPGPADAQSVLTVDDLELLPSARRVRVRGEDVRLTTAEYDLLEVLVRQAGAVVSREELARRVLGRRLAAYDRGIDMHVSNLRKKLGPGPSGGERIKTVRNAGYILARERP</sequence>
<dbReference type="GO" id="GO:0005829">
    <property type="term" value="C:cytosol"/>
    <property type="evidence" value="ECO:0007669"/>
    <property type="project" value="TreeGrafter"/>
</dbReference>
<dbReference type="OrthoDB" id="9793321at2"/>
<dbReference type="PROSITE" id="PS50110">
    <property type="entry name" value="RESPONSE_REGULATORY"/>
    <property type="match status" value="1"/>
</dbReference>
<dbReference type="GO" id="GO:0000156">
    <property type="term" value="F:phosphorelay response regulator activity"/>
    <property type="evidence" value="ECO:0007669"/>
    <property type="project" value="TreeGrafter"/>
</dbReference>
<dbReference type="SMART" id="SM00448">
    <property type="entry name" value="REC"/>
    <property type="match status" value="1"/>
</dbReference>
<keyword evidence="7" id="KW-0804">Transcription</keyword>
<keyword evidence="6 9" id="KW-0238">DNA-binding</keyword>
<dbReference type="EMBL" id="CP012670">
    <property type="protein sequence ID" value="AUX24011.1"/>
    <property type="molecule type" value="Genomic_DNA"/>
</dbReference>
<proteinExistence type="predicted"/>
<evidence type="ECO:0000259" key="11">
    <source>
        <dbReference type="PROSITE" id="PS51755"/>
    </source>
</evidence>
<dbReference type="InterPro" id="IPR036388">
    <property type="entry name" value="WH-like_DNA-bd_sf"/>
</dbReference>
<keyword evidence="4" id="KW-0902">Two-component regulatory system</keyword>
<feature type="domain" description="Response regulatory" evidence="10">
    <location>
        <begin position="6"/>
        <end position="119"/>
    </location>
</feature>
<evidence type="ECO:0000256" key="8">
    <source>
        <dbReference type="PROSITE-ProRule" id="PRU00169"/>
    </source>
</evidence>
<dbReference type="SUPFAM" id="SSF52172">
    <property type="entry name" value="CheY-like"/>
    <property type="match status" value="1"/>
</dbReference>
<evidence type="ECO:0000256" key="4">
    <source>
        <dbReference type="ARBA" id="ARBA00023012"/>
    </source>
</evidence>
<dbReference type="GO" id="GO:0006355">
    <property type="term" value="P:regulation of DNA-templated transcription"/>
    <property type="evidence" value="ECO:0007669"/>
    <property type="project" value="InterPro"/>
</dbReference>